<keyword evidence="2" id="KW-1185">Reference proteome</keyword>
<dbReference type="EMBL" id="JBJXCW010000008">
    <property type="protein sequence ID" value="MFN0297716.1"/>
    <property type="molecule type" value="Genomic_DNA"/>
</dbReference>
<evidence type="ECO:0000313" key="1">
    <source>
        <dbReference type="EMBL" id="MFN0297716.1"/>
    </source>
</evidence>
<evidence type="ECO:0000313" key="2">
    <source>
        <dbReference type="Proteomes" id="UP001632339"/>
    </source>
</evidence>
<gene>
    <name evidence="1" type="ORF">ACKVE0_09310</name>
</gene>
<dbReference type="Proteomes" id="UP001632339">
    <property type="component" value="Unassembled WGS sequence"/>
</dbReference>
<name>A0ABW9JVB3_9GAMM</name>
<sequence>MKDQELELLRGMCAIAAHRLIDRAEFDFHLMGGKKCADYQIRLSNYGLCNVPFECSSKRLRLSKKLETKGLIALSQYRKGGTWSFKFSSTPLTQKIYDEAFETASKFEIVRGNGFTTLPQFSRKKEGFVEIDRLGQIAFDFLVRGAA</sequence>
<dbReference type="RefSeq" id="WP_409140280.1">
    <property type="nucleotide sequence ID" value="NZ_JBJXCW010000008.1"/>
</dbReference>
<comment type="caution">
    <text evidence="1">The sequence shown here is derived from an EMBL/GenBank/DDBJ whole genome shotgun (WGS) entry which is preliminary data.</text>
</comment>
<accession>A0ABW9JVB3</accession>
<reference evidence="1 2" key="1">
    <citation type="submission" date="2024-12" db="EMBL/GenBank/DDBJ databases">
        <title>C001-4G Acinetobacter sp. assembled genome.</title>
        <authorList>
            <person name="D'Arcy K."/>
            <person name="Kingdon A.D.H."/>
            <person name="Breen A."/>
            <person name="Mckeown C."/>
            <person name="Allman E."/>
            <person name="Sharma P."/>
            <person name="Mcleman A."/>
            <person name="Roberts A.P."/>
        </authorList>
    </citation>
    <scope>NUCLEOTIDE SEQUENCE [LARGE SCALE GENOMIC DNA]</scope>
    <source>
        <strain evidence="1 2">C1-4G</strain>
    </source>
</reference>
<proteinExistence type="predicted"/>
<organism evidence="1 2">
    <name type="scientific">Acinetobacter albensis</name>
    <dbReference type="NCBI Taxonomy" id="1673609"/>
    <lineage>
        <taxon>Bacteria</taxon>
        <taxon>Pseudomonadati</taxon>
        <taxon>Pseudomonadota</taxon>
        <taxon>Gammaproteobacteria</taxon>
        <taxon>Moraxellales</taxon>
        <taxon>Moraxellaceae</taxon>
        <taxon>Acinetobacter</taxon>
    </lineage>
</organism>
<protein>
    <submittedName>
        <fullName evidence="1">Uncharacterized protein</fullName>
    </submittedName>
</protein>